<dbReference type="RefSeq" id="WP_106523514.1">
    <property type="nucleotide sequence ID" value="NZ_PYGD01000005.1"/>
</dbReference>
<dbReference type="Proteomes" id="UP000240572">
    <property type="component" value="Unassembled WGS sequence"/>
</dbReference>
<reference evidence="1 2" key="1">
    <citation type="submission" date="2018-03" db="EMBL/GenBank/DDBJ databases">
        <title>Genomic Encyclopedia of Type Strains, Phase III (KMG-III): the genomes of soil and plant-associated and newly described type strains.</title>
        <authorList>
            <person name="Whitman W."/>
        </authorList>
    </citation>
    <scope>NUCLEOTIDE SEQUENCE [LARGE SCALE GENOMIC DNA]</scope>
    <source>
        <strain evidence="1 2">CGMCC 1.12700</strain>
    </source>
</reference>
<dbReference type="Pfam" id="PF13644">
    <property type="entry name" value="DKNYY"/>
    <property type="match status" value="1"/>
</dbReference>
<dbReference type="AlphaFoldDB" id="A0A2P8D310"/>
<name>A0A2P8D310_9BACT</name>
<keyword evidence="2" id="KW-1185">Reference proteome</keyword>
<protein>
    <submittedName>
        <fullName evidence="1">DKNYY family protein</fullName>
    </submittedName>
</protein>
<comment type="caution">
    <text evidence="1">The sequence shown here is derived from an EMBL/GenBank/DDBJ whole genome shotgun (WGS) entry which is preliminary data.</text>
</comment>
<evidence type="ECO:0000313" key="1">
    <source>
        <dbReference type="EMBL" id="PSK91620.1"/>
    </source>
</evidence>
<evidence type="ECO:0000313" key="2">
    <source>
        <dbReference type="Proteomes" id="UP000240572"/>
    </source>
</evidence>
<sequence>MWLKPECITSLKEAGPGNRYYNIAGAGIYYNTYPVKHADPGTFMYRYGFAKDKDRCYRMGEAFRGADAASFEVLNRYFARDKNHIYNREGIDKKVDYATFEVLDTGERTGGDGRAHDETSYAKDKNGLWMMTYYQYKPVAVKGVDSTTFERINASFAKDVRYVIWQGKKVKKADPGSFQAWNENYGRDANHVICQDNLLTAADYASFETVPHNITIARDRSSYFQFDRSITEEDYTALIKDNIGDK</sequence>
<organism evidence="1 2">
    <name type="scientific">Taibaiella chishuiensis</name>
    <dbReference type="NCBI Taxonomy" id="1434707"/>
    <lineage>
        <taxon>Bacteria</taxon>
        <taxon>Pseudomonadati</taxon>
        <taxon>Bacteroidota</taxon>
        <taxon>Chitinophagia</taxon>
        <taxon>Chitinophagales</taxon>
        <taxon>Chitinophagaceae</taxon>
        <taxon>Taibaiella</taxon>
    </lineage>
</organism>
<dbReference type="InterPro" id="IPR027375">
    <property type="entry name" value="DKNYY"/>
</dbReference>
<gene>
    <name evidence="1" type="ORF">B0I18_105205</name>
</gene>
<accession>A0A2P8D310</accession>
<dbReference type="EMBL" id="PYGD01000005">
    <property type="protein sequence ID" value="PSK91620.1"/>
    <property type="molecule type" value="Genomic_DNA"/>
</dbReference>
<dbReference type="OrthoDB" id="661807at2"/>
<proteinExistence type="predicted"/>